<dbReference type="SUPFAM" id="SSF88713">
    <property type="entry name" value="Glycoside hydrolase/deacetylase"/>
    <property type="match status" value="1"/>
</dbReference>
<evidence type="ECO:0000313" key="5">
    <source>
        <dbReference type="Proteomes" id="UP000235114"/>
    </source>
</evidence>
<accession>A0A2N5GG96</accession>
<dbReference type="PANTHER" id="PTHR30105:SF2">
    <property type="entry name" value="DIVERGENT POLYSACCHARIDE DEACETYLASE SUPERFAMILY"/>
    <property type="match status" value="1"/>
</dbReference>
<keyword evidence="5" id="KW-1185">Reference proteome</keyword>
<organism evidence="2 4">
    <name type="scientific">Bacillus canaveralius</name>
    <dbReference type="NCBI Taxonomy" id="1403243"/>
    <lineage>
        <taxon>Bacteria</taxon>
        <taxon>Bacillati</taxon>
        <taxon>Bacillota</taxon>
        <taxon>Bacilli</taxon>
        <taxon>Bacillales</taxon>
        <taxon>Bacillaceae</taxon>
        <taxon>Bacillus</taxon>
    </lineage>
</organism>
<evidence type="ECO:0000313" key="4">
    <source>
        <dbReference type="Proteomes" id="UP000234951"/>
    </source>
</evidence>
<comment type="caution">
    <text evidence="2">The sequence shown here is derived from an EMBL/GenBank/DDBJ whole genome shotgun (WGS) entry which is preliminary data.</text>
</comment>
<gene>
    <name evidence="2" type="ORF">CU635_21425</name>
    <name evidence="3" type="ORF">CVD25_17745</name>
</gene>
<dbReference type="InterPro" id="IPR011330">
    <property type="entry name" value="Glyco_hydro/deAcase_b/a-brl"/>
</dbReference>
<proteinExistence type="predicted"/>
<reference evidence="3 5" key="2">
    <citation type="submission" date="2017-12" db="EMBL/GenBank/DDBJ databases">
        <title>Comparative Functional Genomics of Dry Heat Resistant strains isolated from the Viking Spacecraft.</title>
        <authorList>
            <person name="Seuylemezian A."/>
            <person name="Cooper K."/>
            <person name="Vaishampayan P."/>
        </authorList>
    </citation>
    <scope>NUCLEOTIDE SEQUENCE [LARGE SCALE GENOMIC DNA]</scope>
    <source>
        <strain evidence="3 5">ATCC 29669</strain>
    </source>
</reference>
<evidence type="ECO:0000313" key="3">
    <source>
        <dbReference type="EMBL" id="PLR93161.1"/>
    </source>
</evidence>
<name>A0A2N5GG96_9BACI</name>
<dbReference type="CDD" id="cd10936">
    <property type="entry name" value="CE4_DAC2"/>
    <property type="match status" value="1"/>
</dbReference>
<dbReference type="GO" id="GO:0005975">
    <property type="term" value="P:carbohydrate metabolic process"/>
    <property type="evidence" value="ECO:0007669"/>
    <property type="project" value="InterPro"/>
</dbReference>
<dbReference type="Proteomes" id="UP000235114">
    <property type="component" value="Unassembled WGS sequence"/>
</dbReference>
<reference evidence="2 4" key="1">
    <citation type="submission" date="2017-11" db="EMBL/GenBank/DDBJ databases">
        <title>Comparitive Functional Genomics of Dry Heat Resistant strains isolated from the Viking Spacecraft.</title>
        <authorList>
            <person name="Seuylemezian A."/>
            <person name="Cooper K."/>
            <person name="Vaishampayan P."/>
        </authorList>
    </citation>
    <scope>NUCLEOTIDE SEQUENCE [LARGE SCALE GENOMIC DNA]</scope>
    <source>
        <strain evidence="2 4">M4.6</strain>
    </source>
</reference>
<dbReference type="AlphaFoldDB" id="A0A2N5GG96"/>
<sequence length="265" mass="29751">MKALFVSILLFVPYINSAATELHKEELVAEENKLAIVIDDLGNNMKGTEDIMKLPVTLTVAVMPFLPTTAEDAKMAKQYGHEVIVHLPMEPRRGKKSWLGPGAITTNLSDQEIRKRVEAAIENVPGAIGMNHHMGSKAAGDERVMGIVLEVCKEHGLYYLDSKTTGKKVIKKLADEMSIPYLENNIFFDDIYTTRHIAKQANKVAKRLDEQQQLIAIGHVGITGTKLYRVLKEYIPIYQSESEIVPVSEMIPGYDWIDKELPYDE</sequence>
<evidence type="ECO:0000313" key="2">
    <source>
        <dbReference type="EMBL" id="PLR79751.1"/>
    </source>
</evidence>
<feature type="signal peptide" evidence="1">
    <location>
        <begin position="1"/>
        <end position="18"/>
    </location>
</feature>
<dbReference type="Proteomes" id="UP000234951">
    <property type="component" value="Unassembled WGS sequence"/>
</dbReference>
<feature type="chain" id="PRO_5043159354" evidence="1">
    <location>
        <begin position="19"/>
        <end position="265"/>
    </location>
</feature>
<keyword evidence="1" id="KW-0732">Signal</keyword>
<dbReference type="Gene3D" id="3.20.20.370">
    <property type="entry name" value="Glycoside hydrolase/deacetylase"/>
    <property type="match status" value="1"/>
</dbReference>
<evidence type="ECO:0000256" key="1">
    <source>
        <dbReference type="SAM" id="SignalP"/>
    </source>
</evidence>
<dbReference type="Pfam" id="PF04748">
    <property type="entry name" value="Polysacc_deac_2"/>
    <property type="match status" value="1"/>
</dbReference>
<dbReference type="EMBL" id="PGVA01000076">
    <property type="protein sequence ID" value="PLR79751.1"/>
    <property type="molecule type" value="Genomic_DNA"/>
</dbReference>
<dbReference type="EMBL" id="PGVD01000055">
    <property type="protein sequence ID" value="PLR93161.1"/>
    <property type="molecule type" value="Genomic_DNA"/>
</dbReference>
<dbReference type="RefSeq" id="WP_101579405.1">
    <property type="nucleotide sequence ID" value="NZ_PGVA01000076.1"/>
</dbReference>
<dbReference type="InterPro" id="IPR006837">
    <property type="entry name" value="Divergent_DAC"/>
</dbReference>
<dbReference type="OrthoDB" id="9784811at2"/>
<dbReference type="PANTHER" id="PTHR30105">
    <property type="entry name" value="UNCHARACTERIZED YIBQ-RELATED"/>
    <property type="match status" value="1"/>
</dbReference>
<protein>
    <submittedName>
        <fullName evidence="2">Uncharacterized protein</fullName>
    </submittedName>
</protein>